<dbReference type="Gene3D" id="2.40.128.720">
    <property type="match status" value="1"/>
</dbReference>
<name>A0A2V4XDR0_9FLAO</name>
<reference evidence="1 2" key="1">
    <citation type="submission" date="2018-06" db="EMBL/GenBank/DDBJ databases">
        <title>Genomic Encyclopedia of Type Strains, Phase III (KMG-III): the genomes of soil and plant-associated and newly described type strains.</title>
        <authorList>
            <person name="Whitman W."/>
        </authorList>
    </citation>
    <scope>NUCLEOTIDE SEQUENCE [LARGE SCALE GENOMIC DNA]</scope>
    <source>
        <strain evidence="1 2">CECT 7945</strain>
    </source>
</reference>
<protein>
    <recommendedName>
        <fullName evidence="3">YD repeat-containing protein</fullName>
    </recommendedName>
</protein>
<sequence>MLDRYTATYDGNGNITQLIDEEYINGNWELYGKDVYSYDANNRIIKTEYQIWNGSAWISDGLITYTIDANGNKTLFDRNL</sequence>
<dbReference type="Proteomes" id="UP000248054">
    <property type="component" value="Unassembled WGS sequence"/>
</dbReference>
<dbReference type="EMBL" id="QJTD01000005">
    <property type="protein sequence ID" value="PYE80534.1"/>
    <property type="molecule type" value="Genomic_DNA"/>
</dbReference>
<organism evidence="1 2">
    <name type="scientific">Winogradskyella epiphytica</name>
    <dbReference type="NCBI Taxonomy" id="262005"/>
    <lineage>
        <taxon>Bacteria</taxon>
        <taxon>Pseudomonadati</taxon>
        <taxon>Bacteroidota</taxon>
        <taxon>Flavobacteriia</taxon>
        <taxon>Flavobacteriales</taxon>
        <taxon>Flavobacteriaceae</taxon>
        <taxon>Winogradskyella</taxon>
    </lineage>
</organism>
<evidence type="ECO:0000313" key="2">
    <source>
        <dbReference type="Proteomes" id="UP000248054"/>
    </source>
</evidence>
<evidence type="ECO:0008006" key="3">
    <source>
        <dbReference type="Google" id="ProtNLM"/>
    </source>
</evidence>
<comment type="caution">
    <text evidence="1">The sequence shown here is derived from an EMBL/GenBank/DDBJ whole genome shotgun (WGS) entry which is preliminary data.</text>
</comment>
<gene>
    <name evidence="1" type="ORF">DFQ11_105131</name>
</gene>
<evidence type="ECO:0000313" key="1">
    <source>
        <dbReference type="EMBL" id="PYE80534.1"/>
    </source>
</evidence>
<accession>A0A2V4XDR0</accession>
<dbReference type="AlphaFoldDB" id="A0A2V4XDR0"/>
<proteinExistence type="predicted"/>
<keyword evidence="2" id="KW-1185">Reference proteome</keyword>